<accession>A0A915E9A9</accession>
<dbReference type="WBParaSite" id="jg3433">
    <property type="protein sequence ID" value="jg3433"/>
    <property type="gene ID" value="jg3433"/>
</dbReference>
<dbReference type="InterPro" id="IPR019425">
    <property type="entry name" value="7TM_GPCR_serpentine_rcpt_Srt"/>
</dbReference>
<sequence length="67" mass="7376">MPICHDRKHIFKLDIYKMMFSLGVAEVVGMIFTTGQAQAYFNIFGVVYCSDPLATTLAGTIGMGKLI</sequence>
<evidence type="ECO:0000313" key="3">
    <source>
        <dbReference type="WBParaSite" id="jg3433"/>
    </source>
</evidence>
<keyword evidence="1" id="KW-0472">Membrane</keyword>
<reference evidence="3" key="1">
    <citation type="submission" date="2022-11" db="UniProtKB">
        <authorList>
            <consortium name="WormBaseParasite"/>
        </authorList>
    </citation>
    <scope>IDENTIFICATION</scope>
</reference>
<organism evidence="2 3">
    <name type="scientific">Ditylenchus dipsaci</name>
    <dbReference type="NCBI Taxonomy" id="166011"/>
    <lineage>
        <taxon>Eukaryota</taxon>
        <taxon>Metazoa</taxon>
        <taxon>Ecdysozoa</taxon>
        <taxon>Nematoda</taxon>
        <taxon>Chromadorea</taxon>
        <taxon>Rhabditida</taxon>
        <taxon>Tylenchina</taxon>
        <taxon>Tylenchomorpha</taxon>
        <taxon>Sphaerularioidea</taxon>
        <taxon>Anguinidae</taxon>
        <taxon>Anguininae</taxon>
        <taxon>Ditylenchus</taxon>
    </lineage>
</organism>
<keyword evidence="1" id="KW-1133">Transmembrane helix</keyword>
<feature type="transmembrane region" description="Helical" evidence="1">
    <location>
        <begin position="15"/>
        <end position="33"/>
    </location>
</feature>
<dbReference type="Proteomes" id="UP000887574">
    <property type="component" value="Unplaced"/>
</dbReference>
<evidence type="ECO:0000313" key="2">
    <source>
        <dbReference type="Proteomes" id="UP000887574"/>
    </source>
</evidence>
<proteinExistence type="predicted"/>
<keyword evidence="2" id="KW-1185">Reference proteome</keyword>
<dbReference type="AlphaFoldDB" id="A0A915E9A9"/>
<evidence type="ECO:0000256" key="1">
    <source>
        <dbReference type="SAM" id="Phobius"/>
    </source>
</evidence>
<dbReference type="Pfam" id="PF10321">
    <property type="entry name" value="7TM_GPCR_Srt"/>
    <property type="match status" value="1"/>
</dbReference>
<name>A0A915E9A9_9BILA</name>
<protein>
    <submittedName>
        <fullName evidence="3">Uncharacterized protein</fullName>
    </submittedName>
</protein>
<keyword evidence="1" id="KW-0812">Transmembrane</keyword>